<name>A0A379CAB1_9PAST</name>
<evidence type="ECO:0000313" key="4">
    <source>
        <dbReference type="Proteomes" id="UP000255417"/>
    </source>
</evidence>
<dbReference type="OrthoDB" id="5687530at2"/>
<evidence type="ECO:0000256" key="1">
    <source>
        <dbReference type="SAM" id="Phobius"/>
    </source>
</evidence>
<sequence length="165" mass="19688">MNNQQFYILLILVGIISLKMLLTSNKKRKSSKNKRLPDGKLYHKMEVMNRTEKILFYKLKKAFPSLHIFTQIPFSCIVKPASCDDKLNRRLFWKINQKRVDFLICNERLETILIIELDGASHQNKRYLDKERDEFFSKNGIRTVRFDTKELKFLTTNNIIEKCKL</sequence>
<keyword evidence="1" id="KW-1133">Transmembrane helix</keyword>
<protein>
    <submittedName>
        <fullName evidence="3">Protein of uncharacterized function (DUF2726)</fullName>
    </submittedName>
</protein>
<dbReference type="Pfam" id="PF10881">
    <property type="entry name" value="DUF2726"/>
    <property type="match status" value="1"/>
</dbReference>
<evidence type="ECO:0000259" key="2">
    <source>
        <dbReference type="Pfam" id="PF10881"/>
    </source>
</evidence>
<evidence type="ECO:0000313" key="3">
    <source>
        <dbReference type="EMBL" id="SUB58675.1"/>
    </source>
</evidence>
<feature type="domain" description="DUF2726" evidence="2">
    <location>
        <begin position="46"/>
        <end position="149"/>
    </location>
</feature>
<reference evidence="3 4" key="1">
    <citation type="submission" date="2018-06" db="EMBL/GenBank/DDBJ databases">
        <authorList>
            <consortium name="Pathogen Informatics"/>
            <person name="Doyle S."/>
        </authorList>
    </citation>
    <scope>NUCLEOTIDE SEQUENCE [LARGE SCALE GENOMIC DNA]</scope>
    <source>
        <strain evidence="3 4">NCTC12872</strain>
    </source>
</reference>
<proteinExistence type="predicted"/>
<dbReference type="Proteomes" id="UP000255417">
    <property type="component" value="Unassembled WGS sequence"/>
</dbReference>
<dbReference type="InterPro" id="IPR024402">
    <property type="entry name" value="DUF2726"/>
</dbReference>
<gene>
    <name evidence="3" type="ORF">NCTC12872_00640</name>
</gene>
<accession>A0A379CAB1</accession>
<dbReference type="AlphaFoldDB" id="A0A379CAB1"/>
<organism evidence="3 4">
    <name type="scientific">Phocoenobacter uteri</name>
    <dbReference type="NCBI Taxonomy" id="146806"/>
    <lineage>
        <taxon>Bacteria</taxon>
        <taxon>Pseudomonadati</taxon>
        <taxon>Pseudomonadota</taxon>
        <taxon>Gammaproteobacteria</taxon>
        <taxon>Pasteurellales</taxon>
        <taxon>Pasteurellaceae</taxon>
        <taxon>Phocoenobacter</taxon>
    </lineage>
</organism>
<dbReference type="EMBL" id="UGTA01000001">
    <property type="protein sequence ID" value="SUB58675.1"/>
    <property type="molecule type" value="Genomic_DNA"/>
</dbReference>
<dbReference type="RefSeq" id="WP_115315188.1">
    <property type="nucleotide sequence ID" value="NZ_LWIF01000001.1"/>
</dbReference>
<feature type="transmembrane region" description="Helical" evidence="1">
    <location>
        <begin position="6"/>
        <end position="22"/>
    </location>
</feature>
<keyword evidence="1" id="KW-0812">Transmembrane</keyword>
<keyword evidence="4" id="KW-1185">Reference proteome</keyword>
<dbReference type="Gene3D" id="3.40.960.10">
    <property type="entry name" value="VSR Endonuclease"/>
    <property type="match status" value="1"/>
</dbReference>
<keyword evidence="1" id="KW-0472">Membrane</keyword>